<feature type="transmembrane region" description="Helical" evidence="13">
    <location>
        <begin position="236"/>
        <end position="257"/>
    </location>
</feature>
<keyword evidence="9 17" id="KW-0675">Receptor</keyword>
<feature type="disulfide bond" evidence="11">
    <location>
        <begin position="135"/>
        <end position="148"/>
    </location>
</feature>
<keyword evidence="5" id="KW-0677">Repeat</keyword>
<dbReference type="InterPro" id="IPR000488">
    <property type="entry name" value="Death_dom"/>
</dbReference>
<feature type="repeat" description="TNFR-Cys" evidence="11">
    <location>
        <begin position="115"/>
        <end position="156"/>
    </location>
</feature>
<keyword evidence="4" id="KW-0732">Signal</keyword>
<keyword evidence="10" id="KW-0325">Glycoprotein</keyword>
<dbReference type="SMART" id="SM00005">
    <property type="entry name" value="DEATH"/>
    <property type="match status" value="1"/>
</dbReference>
<dbReference type="PROSITE" id="PS50050">
    <property type="entry name" value="TNFR_NGFR_2"/>
    <property type="match status" value="2"/>
</dbReference>
<keyword evidence="6 13" id="KW-1133">Transmembrane helix</keyword>
<keyword evidence="7 13" id="KW-0472">Membrane</keyword>
<evidence type="ECO:0000256" key="11">
    <source>
        <dbReference type="PROSITE-ProRule" id="PRU00206"/>
    </source>
</evidence>
<evidence type="ECO:0000256" key="9">
    <source>
        <dbReference type="ARBA" id="ARBA00023170"/>
    </source>
</evidence>
<dbReference type="Pfam" id="PF00020">
    <property type="entry name" value="TNFR_c6"/>
    <property type="match status" value="2"/>
</dbReference>
<evidence type="ECO:0000259" key="14">
    <source>
        <dbReference type="PROSITE" id="PS50017"/>
    </source>
</evidence>
<evidence type="ECO:0000256" key="13">
    <source>
        <dbReference type="SAM" id="Phobius"/>
    </source>
</evidence>
<dbReference type="GeneID" id="102505260"/>
<dbReference type="GO" id="GO:0005886">
    <property type="term" value="C:plasma membrane"/>
    <property type="evidence" value="ECO:0007669"/>
    <property type="project" value="UniProtKB-ARBA"/>
</dbReference>
<sequence>MALRAVTPRRPGQPELPDRAGEQGHSASAALSARVGRAPGSRLRLRGPRLRLRGPRALIFVVLGIVLSAAAASAMPTGQDRVHQQLAAPQGWRRSFWELCPPGYHVSADGNNCTPCANGVEFTTHWNVLPSCLPCTTCKSGEEESTPCTTTKDTQCQCRAGTFHGEDSPEFCQKCSTGCPDGMVVATPCTPWSDLQCVDQKSGTQVNGEALVPGKSVTMSLGLPTTPSPSSGNSQLVPGIVTAFVLLGLVLVLMTAYRFRKFILQGCGVDPKCMEKVFFWRSHPPRGPEPLDNALNNTLNSRESLSTVVSEQETEDREQANLTLVMVQSPGEAEHLLEAAGAKESQMRRRMLVPANDVDSIEGLRMFFDYFATVVPYDSWDALMRQMGLTQNEILMARGKAWAPRDALYEMLEAWLSSKGREASINTLLDALETIGARCAKETIEDHLVGSGKYVYKKGEAGSAVSSVFENLSLSVQGTF</sequence>
<feature type="region of interest" description="Disordered" evidence="12">
    <location>
        <begin position="1"/>
        <end position="35"/>
    </location>
</feature>
<comment type="subcellular location">
    <subcellularLocation>
        <location evidence="1">Membrane</location>
        <topology evidence="1">Single-pass type I membrane protein</topology>
    </subcellularLocation>
</comment>
<evidence type="ECO:0000256" key="12">
    <source>
        <dbReference type="SAM" id="MobiDB-lite"/>
    </source>
</evidence>
<evidence type="ECO:0000256" key="6">
    <source>
        <dbReference type="ARBA" id="ARBA00022989"/>
    </source>
</evidence>
<dbReference type="InterPro" id="IPR020465">
    <property type="entry name" value="TNFR_10"/>
</dbReference>
<dbReference type="InterPro" id="IPR052491">
    <property type="entry name" value="TNFRSF10"/>
</dbReference>
<accession>A0A8B8SBZ1</accession>
<feature type="repeat" description="TNFR-Cys" evidence="11">
    <location>
        <begin position="157"/>
        <end position="197"/>
    </location>
</feature>
<evidence type="ECO:0000256" key="3">
    <source>
        <dbReference type="ARBA" id="ARBA00022703"/>
    </source>
</evidence>
<dbReference type="PANTHER" id="PTHR46330">
    <property type="entry name" value="TUMOR NECROSIS FACTOR RECEPTOR SUPERFAMILY MEMBER 10B"/>
    <property type="match status" value="1"/>
</dbReference>
<dbReference type="FunFam" id="2.10.50.10:FF:000004">
    <property type="entry name" value="Tumor necrosis factor receptor superfamily member 6"/>
    <property type="match status" value="1"/>
</dbReference>
<protein>
    <submittedName>
        <fullName evidence="17">Tumor necrosis factor receptor superfamily member 10B isoform X1</fullName>
    </submittedName>
</protein>
<feature type="disulfide bond" evidence="11">
    <location>
        <begin position="138"/>
        <end position="156"/>
    </location>
</feature>
<feature type="domain" description="TNFR-Cys" evidence="15">
    <location>
        <begin position="157"/>
        <end position="197"/>
    </location>
</feature>
<dbReference type="Proteomes" id="UP000694856">
    <property type="component" value="Chromosome 31"/>
</dbReference>
<dbReference type="Pfam" id="PF00531">
    <property type="entry name" value="Death"/>
    <property type="match status" value="1"/>
</dbReference>
<dbReference type="InterPro" id="IPR011029">
    <property type="entry name" value="DEATH-like_dom_sf"/>
</dbReference>
<dbReference type="CDD" id="cd10580">
    <property type="entry name" value="TNFRSF10"/>
    <property type="match status" value="1"/>
</dbReference>
<keyword evidence="8 11" id="KW-1015">Disulfide bond</keyword>
<evidence type="ECO:0000256" key="7">
    <source>
        <dbReference type="ARBA" id="ARBA00023136"/>
    </source>
</evidence>
<dbReference type="FunFam" id="2.10.50.10:FF:000016">
    <property type="entry name" value="Tumor necrosis factor receptor superfamily member 10B"/>
    <property type="match status" value="1"/>
</dbReference>
<organism evidence="16 17">
    <name type="scientific">Camelus ferus</name>
    <name type="common">Wild bactrian camel</name>
    <name type="synonym">Camelus bactrianus ferus</name>
    <dbReference type="NCBI Taxonomy" id="419612"/>
    <lineage>
        <taxon>Eukaryota</taxon>
        <taxon>Metazoa</taxon>
        <taxon>Chordata</taxon>
        <taxon>Craniata</taxon>
        <taxon>Vertebrata</taxon>
        <taxon>Euteleostomi</taxon>
        <taxon>Mammalia</taxon>
        <taxon>Eutheria</taxon>
        <taxon>Laurasiatheria</taxon>
        <taxon>Artiodactyla</taxon>
        <taxon>Tylopoda</taxon>
        <taxon>Camelidae</taxon>
        <taxon>Camelus</taxon>
    </lineage>
</organism>
<dbReference type="GO" id="GO:0005035">
    <property type="term" value="F:death receptor activity"/>
    <property type="evidence" value="ECO:0007669"/>
    <property type="project" value="UniProtKB-ARBA"/>
</dbReference>
<keyword evidence="16" id="KW-1185">Reference proteome</keyword>
<feature type="domain" description="Death" evidence="14">
    <location>
        <begin position="379"/>
        <end position="448"/>
    </location>
</feature>
<dbReference type="PROSITE" id="PS50017">
    <property type="entry name" value="DEATH_DOMAIN"/>
    <property type="match status" value="1"/>
</dbReference>
<dbReference type="PANTHER" id="PTHR46330:SF1">
    <property type="entry name" value="TUMOR NECROSIS FACTOR RECEPTOR SUPERFAMILY MEMBER 10B"/>
    <property type="match status" value="1"/>
</dbReference>
<dbReference type="FunFam" id="1.10.533.10:FF:000043">
    <property type="entry name" value="Tumor necrosis factor receptor superfamily member 10A"/>
    <property type="match status" value="1"/>
</dbReference>
<feature type="transmembrane region" description="Helical" evidence="13">
    <location>
        <begin position="57"/>
        <end position="75"/>
    </location>
</feature>
<gene>
    <name evidence="17" type="primary">LOC102505260</name>
</gene>
<evidence type="ECO:0000256" key="2">
    <source>
        <dbReference type="ARBA" id="ARBA00022692"/>
    </source>
</evidence>
<evidence type="ECO:0000259" key="15">
    <source>
        <dbReference type="PROSITE" id="PS50050"/>
    </source>
</evidence>
<proteinExistence type="predicted"/>
<dbReference type="InterPro" id="IPR034024">
    <property type="entry name" value="TNFRSF10_N"/>
</dbReference>
<evidence type="ECO:0000313" key="16">
    <source>
        <dbReference type="Proteomes" id="UP000694856"/>
    </source>
</evidence>
<keyword evidence="2 13" id="KW-0812">Transmembrane</keyword>
<evidence type="ECO:0000256" key="8">
    <source>
        <dbReference type="ARBA" id="ARBA00023157"/>
    </source>
</evidence>
<comment type="caution">
    <text evidence="11">Lacks conserved residue(s) required for the propagation of feature annotation.</text>
</comment>
<evidence type="ECO:0000256" key="4">
    <source>
        <dbReference type="ARBA" id="ARBA00022729"/>
    </source>
</evidence>
<feature type="disulfide bond" evidence="11">
    <location>
        <begin position="179"/>
        <end position="197"/>
    </location>
</feature>
<dbReference type="Gene3D" id="2.10.50.10">
    <property type="entry name" value="Tumor Necrosis Factor Receptor, subunit A, domain 2"/>
    <property type="match status" value="3"/>
</dbReference>
<evidence type="ECO:0000313" key="17">
    <source>
        <dbReference type="RefSeq" id="XP_032326927.1"/>
    </source>
</evidence>
<evidence type="ECO:0000256" key="1">
    <source>
        <dbReference type="ARBA" id="ARBA00004479"/>
    </source>
</evidence>
<dbReference type="GO" id="GO:0043065">
    <property type="term" value="P:positive regulation of apoptotic process"/>
    <property type="evidence" value="ECO:0007669"/>
    <property type="project" value="TreeGrafter"/>
</dbReference>
<dbReference type="GO" id="GO:0071260">
    <property type="term" value="P:cellular response to mechanical stimulus"/>
    <property type="evidence" value="ECO:0007669"/>
    <property type="project" value="UniProtKB-ARBA"/>
</dbReference>
<dbReference type="GO" id="GO:0036462">
    <property type="term" value="P:TRAIL-activated apoptotic signaling pathway"/>
    <property type="evidence" value="ECO:0007669"/>
    <property type="project" value="UniProtKB-ARBA"/>
</dbReference>
<evidence type="ECO:0000256" key="10">
    <source>
        <dbReference type="ARBA" id="ARBA00023180"/>
    </source>
</evidence>
<dbReference type="SUPFAM" id="SSF57586">
    <property type="entry name" value="TNF receptor-like"/>
    <property type="match status" value="2"/>
</dbReference>
<dbReference type="GO" id="GO:0045569">
    <property type="term" value="F:TRAIL binding"/>
    <property type="evidence" value="ECO:0007669"/>
    <property type="project" value="InterPro"/>
</dbReference>
<dbReference type="SMART" id="SM00208">
    <property type="entry name" value="TNFR"/>
    <property type="match status" value="2"/>
</dbReference>
<dbReference type="Gene3D" id="1.10.533.10">
    <property type="entry name" value="Death Domain, Fas"/>
    <property type="match status" value="1"/>
</dbReference>
<feature type="domain" description="TNFR-Cys" evidence="15">
    <location>
        <begin position="115"/>
        <end position="156"/>
    </location>
</feature>
<keyword evidence="3" id="KW-0053">Apoptosis</keyword>
<dbReference type="InterPro" id="IPR001368">
    <property type="entry name" value="TNFR/NGFR_Cys_rich_reg"/>
</dbReference>
<dbReference type="RefSeq" id="XP_032326927.1">
    <property type="nucleotide sequence ID" value="XM_032471036.1"/>
</dbReference>
<reference evidence="17" key="1">
    <citation type="submission" date="2025-08" db="UniProtKB">
        <authorList>
            <consortium name="RefSeq"/>
        </authorList>
    </citation>
    <scope>IDENTIFICATION</scope>
    <source>
        <tissue evidence="17">Ear skin</tissue>
    </source>
</reference>
<dbReference type="AlphaFoldDB" id="A0A8B8SBZ1"/>
<dbReference type="SUPFAM" id="SSF47986">
    <property type="entry name" value="DEATH domain"/>
    <property type="match status" value="1"/>
</dbReference>
<dbReference type="KEGG" id="cfr:102505260"/>
<evidence type="ECO:0000256" key="5">
    <source>
        <dbReference type="ARBA" id="ARBA00022737"/>
    </source>
</evidence>
<dbReference type="PRINTS" id="PR01956">
    <property type="entry name" value="TNFACTORR10"/>
</dbReference>
<name>A0A8B8SBZ1_CAMFR</name>
<dbReference type="GO" id="GO:0009986">
    <property type="term" value="C:cell surface"/>
    <property type="evidence" value="ECO:0007669"/>
    <property type="project" value="TreeGrafter"/>
</dbReference>
<dbReference type="InterPro" id="IPR034029">
    <property type="entry name" value="TNFRSF10A/B_death"/>
</dbReference>
<dbReference type="CDD" id="cd08315">
    <property type="entry name" value="Death_TRAILR_DR4_DR5"/>
    <property type="match status" value="1"/>
</dbReference>